<dbReference type="Proteomes" id="UP001152795">
    <property type="component" value="Unassembled WGS sequence"/>
</dbReference>
<accession>A0A6S7H0P8</accession>
<reference evidence="1" key="1">
    <citation type="submission" date="2020-04" db="EMBL/GenBank/DDBJ databases">
        <authorList>
            <person name="Alioto T."/>
            <person name="Alioto T."/>
            <person name="Gomez Garrido J."/>
        </authorList>
    </citation>
    <scope>NUCLEOTIDE SEQUENCE</scope>
    <source>
        <strain evidence="1">A484AB</strain>
    </source>
</reference>
<comment type="caution">
    <text evidence="1">The sequence shown here is derived from an EMBL/GenBank/DDBJ whole genome shotgun (WGS) entry which is preliminary data.</text>
</comment>
<evidence type="ECO:0000313" key="1">
    <source>
        <dbReference type="EMBL" id="CAB3997415.1"/>
    </source>
</evidence>
<organism evidence="1 2">
    <name type="scientific">Paramuricea clavata</name>
    <name type="common">Red gorgonian</name>
    <name type="synonym">Violescent sea-whip</name>
    <dbReference type="NCBI Taxonomy" id="317549"/>
    <lineage>
        <taxon>Eukaryota</taxon>
        <taxon>Metazoa</taxon>
        <taxon>Cnidaria</taxon>
        <taxon>Anthozoa</taxon>
        <taxon>Octocorallia</taxon>
        <taxon>Malacalcyonacea</taxon>
        <taxon>Plexauridae</taxon>
        <taxon>Paramuricea</taxon>
    </lineage>
</organism>
<sequence>MTVVLETIAIVGGCAAVYKLYTEMRRTLEPAEESMTEIKKADKLMKGFQYNKFEENYVCEVFKDILEEDFPAFVNDLQERHKLDKKTTASILDIVRTGARHGNENQFKFNKGKGNMHFEQVIALKTDGKINLAIARYSLSFDLNVMFEEWHLFGFIPMKRKVIAGKRPLTMSECQKEIFRKTCQAKLFNHVAEKCKNQETVEETNS</sequence>
<dbReference type="EMBL" id="CACRXK020003092">
    <property type="protein sequence ID" value="CAB3997415.1"/>
    <property type="molecule type" value="Genomic_DNA"/>
</dbReference>
<keyword evidence="2" id="KW-1185">Reference proteome</keyword>
<proteinExistence type="predicted"/>
<evidence type="ECO:0000313" key="2">
    <source>
        <dbReference type="Proteomes" id="UP001152795"/>
    </source>
</evidence>
<dbReference type="AlphaFoldDB" id="A0A6S7H0P8"/>
<protein>
    <submittedName>
        <fullName evidence="1">Uncharacterized protein</fullName>
    </submittedName>
</protein>
<gene>
    <name evidence="1" type="ORF">PACLA_8A020976</name>
</gene>
<name>A0A6S7H0P8_PARCT</name>
<dbReference type="OrthoDB" id="10603218at2759"/>